<name>A0ABT8Y3V8_9SPHN</name>
<feature type="signal peptide" evidence="1">
    <location>
        <begin position="1"/>
        <end position="19"/>
    </location>
</feature>
<proteinExistence type="predicted"/>
<protein>
    <submittedName>
        <fullName evidence="2">Uncharacterized protein</fullName>
    </submittedName>
</protein>
<dbReference type="Proteomes" id="UP001169764">
    <property type="component" value="Unassembled WGS sequence"/>
</dbReference>
<keyword evidence="3" id="KW-1185">Reference proteome</keyword>
<evidence type="ECO:0000313" key="3">
    <source>
        <dbReference type="Proteomes" id="UP001169764"/>
    </source>
</evidence>
<dbReference type="RefSeq" id="WP_303539317.1">
    <property type="nucleotide sequence ID" value="NZ_JAUOTP010000001.1"/>
</dbReference>
<sequence length="109" mass="11515">MTRRILLPLAAIALTPVAASTPAAWSAMHIAARRACIAAAGLRAPSVSNVLDFSDTSAKTALLVRGTYTQRFMKGASGTFLCLYDRRTKKAEAMEAPGFVFDEAAAAKP</sequence>
<evidence type="ECO:0000313" key="2">
    <source>
        <dbReference type="EMBL" id="MDO6412991.1"/>
    </source>
</evidence>
<gene>
    <name evidence="2" type="ORF">Q4F19_01215</name>
</gene>
<keyword evidence="1" id="KW-0732">Signal</keyword>
<comment type="caution">
    <text evidence="2">The sequence shown here is derived from an EMBL/GenBank/DDBJ whole genome shotgun (WGS) entry which is preliminary data.</text>
</comment>
<dbReference type="EMBL" id="JAUOTP010000001">
    <property type="protein sequence ID" value="MDO6412991.1"/>
    <property type="molecule type" value="Genomic_DNA"/>
</dbReference>
<reference evidence="2" key="1">
    <citation type="submission" date="2023-07" db="EMBL/GenBank/DDBJ databases">
        <authorList>
            <person name="Kim M."/>
        </authorList>
    </citation>
    <scope>NUCLEOTIDE SEQUENCE</scope>
    <source>
        <strain evidence="2">BIUV-7</strain>
    </source>
</reference>
<evidence type="ECO:0000256" key="1">
    <source>
        <dbReference type="SAM" id="SignalP"/>
    </source>
</evidence>
<organism evidence="2 3">
    <name type="scientific">Sphingomonas natans</name>
    <dbReference type="NCBI Taxonomy" id="3063330"/>
    <lineage>
        <taxon>Bacteria</taxon>
        <taxon>Pseudomonadati</taxon>
        <taxon>Pseudomonadota</taxon>
        <taxon>Alphaproteobacteria</taxon>
        <taxon>Sphingomonadales</taxon>
        <taxon>Sphingomonadaceae</taxon>
        <taxon>Sphingomonas</taxon>
    </lineage>
</organism>
<accession>A0ABT8Y3V8</accession>
<feature type="chain" id="PRO_5047296297" evidence="1">
    <location>
        <begin position="20"/>
        <end position="109"/>
    </location>
</feature>